<dbReference type="SMART" id="SM00320">
    <property type="entry name" value="WD40"/>
    <property type="match status" value="5"/>
</dbReference>
<dbReference type="PANTHER" id="PTHR44019">
    <property type="entry name" value="WD REPEAT-CONTAINING PROTEIN 55"/>
    <property type="match status" value="1"/>
</dbReference>
<evidence type="ECO:0000313" key="4">
    <source>
        <dbReference type="Proteomes" id="UP001303760"/>
    </source>
</evidence>
<organism evidence="3 4">
    <name type="scientific">Achaetomium macrosporum</name>
    <dbReference type="NCBI Taxonomy" id="79813"/>
    <lineage>
        <taxon>Eukaryota</taxon>
        <taxon>Fungi</taxon>
        <taxon>Dikarya</taxon>
        <taxon>Ascomycota</taxon>
        <taxon>Pezizomycotina</taxon>
        <taxon>Sordariomycetes</taxon>
        <taxon>Sordariomycetidae</taxon>
        <taxon>Sordariales</taxon>
        <taxon>Chaetomiaceae</taxon>
        <taxon>Achaetomium</taxon>
    </lineage>
</organism>
<evidence type="ECO:0000256" key="1">
    <source>
        <dbReference type="ARBA" id="ARBA00022574"/>
    </source>
</evidence>
<keyword evidence="2" id="KW-0677">Repeat</keyword>
<reference evidence="3" key="1">
    <citation type="journal article" date="2023" name="Mol. Phylogenet. Evol.">
        <title>Genome-scale phylogeny and comparative genomics of the fungal order Sordariales.</title>
        <authorList>
            <person name="Hensen N."/>
            <person name="Bonometti L."/>
            <person name="Westerberg I."/>
            <person name="Brannstrom I.O."/>
            <person name="Guillou S."/>
            <person name="Cros-Aarteil S."/>
            <person name="Calhoun S."/>
            <person name="Haridas S."/>
            <person name="Kuo A."/>
            <person name="Mondo S."/>
            <person name="Pangilinan J."/>
            <person name="Riley R."/>
            <person name="LaButti K."/>
            <person name="Andreopoulos B."/>
            <person name="Lipzen A."/>
            <person name="Chen C."/>
            <person name="Yan M."/>
            <person name="Daum C."/>
            <person name="Ng V."/>
            <person name="Clum A."/>
            <person name="Steindorff A."/>
            <person name="Ohm R.A."/>
            <person name="Martin F."/>
            <person name="Silar P."/>
            <person name="Natvig D.O."/>
            <person name="Lalanne C."/>
            <person name="Gautier V."/>
            <person name="Ament-Velasquez S.L."/>
            <person name="Kruys A."/>
            <person name="Hutchinson M.I."/>
            <person name="Powell A.J."/>
            <person name="Barry K."/>
            <person name="Miller A.N."/>
            <person name="Grigoriev I.V."/>
            <person name="Debuchy R."/>
            <person name="Gladieux P."/>
            <person name="Hiltunen Thoren M."/>
            <person name="Johannesson H."/>
        </authorList>
    </citation>
    <scope>NUCLEOTIDE SEQUENCE</scope>
    <source>
        <strain evidence="3">CBS 532.94</strain>
    </source>
</reference>
<keyword evidence="4" id="KW-1185">Reference proteome</keyword>
<reference evidence="3" key="2">
    <citation type="submission" date="2023-05" db="EMBL/GenBank/DDBJ databases">
        <authorList>
            <consortium name="Lawrence Berkeley National Laboratory"/>
            <person name="Steindorff A."/>
            <person name="Hensen N."/>
            <person name="Bonometti L."/>
            <person name="Westerberg I."/>
            <person name="Brannstrom I.O."/>
            <person name="Guillou S."/>
            <person name="Cros-Aarteil S."/>
            <person name="Calhoun S."/>
            <person name="Haridas S."/>
            <person name="Kuo A."/>
            <person name="Mondo S."/>
            <person name="Pangilinan J."/>
            <person name="Riley R."/>
            <person name="Labutti K."/>
            <person name="Andreopoulos B."/>
            <person name="Lipzen A."/>
            <person name="Chen C."/>
            <person name="Yanf M."/>
            <person name="Daum C."/>
            <person name="Ng V."/>
            <person name="Clum A."/>
            <person name="Ohm R."/>
            <person name="Martin F."/>
            <person name="Silar P."/>
            <person name="Natvig D."/>
            <person name="Lalanne C."/>
            <person name="Gautier V."/>
            <person name="Ament-Velasquez S.L."/>
            <person name="Kruys A."/>
            <person name="Hutchinson M.I."/>
            <person name="Powell A.J."/>
            <person name="Barry K."/>
            <person name="Miller A.N."/>
            <person name="Grigoriev I.V."/>
            <person name="Debuchy R."/>
            <person name="Gladieux P."/>
            <person name="Thoren M.H."/>
            <person name="Johannesson H."/>
        </authorList>
    </citation>
    <scope>NUCLEOTIDE SEQUENCE</scope>
    <source>
        <strain evidence="3">CBS 532.94</strain>
    </source>
</reference>
<dbReference type="PANTHER" id="PTHR44019:SF8">
    <property type="entry name" value="POC1 CENTRIOLAR PROTEIN HOMOLOG"/>
    <property type="match status" value="1"/>
</dbReference>
<dbReference type="EMBL" id="MU860010">
    <property type="protein sequence ID" value="KAK4242310.1"/>
    <property type="molecule type" value="Genomic_DNA"/>
</dbReference>
<dbReference type="InterPro" id="IPR036322">
    <property type="entry name" value="WD40_repeat_dom_sf"/>
</dbReference>
<dbReference type="Gene3D" id="2.130.10.10">
    <property type="entry name" value="YVTN repeat-like/Quinoprotein amine dehydrogenase"/>
    <property type="match status" value="2"/>
</dbReference>
<accession>A0AAN7CHU0</accession>
<dbReference type="InterPro" id="IPR050505">
    <property type="entry name" value="WDR55/POC1"/>
</dbReference>
<dbReference type="InterPro" id="IPR001680">
    <property type="entry name" value="WD40_rpt"/>
</dbReference>
<dbReference type="SUPFAM" id="SSF50998">
    <property type="entry name" value="Quinoprotein alcohol dehydrogenase-like"/>
    <property type="match status" value="1"/>
</dbReference>
<dbReference type="Proteomes" id="UP001303760">
    <property type="component" value="Unassembled WGS sequence"/>
</dbReference>
<gene>
    <name evidence="3" type="ORF">C8A03DRAFT_29573</name>
</gene>
<proteinExistence type="predicted"/>
<dbReference type="SUPFAM" id="SSF50978">
    <property type="entry name" value="WD40 repeat-like"/>
    <property type="match status" value="1"/>
</dbReference>
<dbReference type="AlphaFoldDB" id="A0AAN7CHU0"/>
<dbReference type="Pfam" id="PF00400">
    <property type="entry name" value="WD40"/>
    <property type="match status" value="1"/>
</dbReference>
<evidence type="ECO:0000256" key="2">
    <source>
        <dbReference type="ARBA" id="ARBA00022737"/>
    </source>
</evidence>
<dbReference type="InterPro" id="IPR015943">
    <property type="entry name" value="WD40/YVTN_repeat-like_dom_sf"/>
</dbReference>
<comment type="caution">
    <text evidence="3">The sequence shown here is derived from an EMBL/GenBank/DDBJ whole genome shotgun (WGS) entry which is preliminary data.</text>
</comment>
<name>A0AAN7CHU0_9PEZI</name>
<keyword evidence="1" id="KW-0853">WD repeat</keyword>
<protein>
    <submittedName>
        <fullName evidence="3">Quinon protein alcohol dehydrogenase-like superfamily</fullName>
    </submittedName>
</protein>
<dbReference type="InterPro" id="IPR011047">
    <property type="entry name" value="Quinoprotein_ADH-like_sf"/>
</dbReference>
<evidence type="ECO:0000313" key="3">
    <source>
        <dbReference type="EMBL" id="KAK4242310.1"/>
    </source>
</evidence>
<sequence>MKSGDVKLYQQSTCQQVAPLAHGEPVGKLRFDTTSKYLASTGFKMLKMWATEGRLLWTVPNATLLSAISFTEDSKYLVTADRYGNINTLNTLDGSKVPAELSADSSRKTSLSQGGLWRVIVSADICPKSELIAVGYRGWPPQIWSIQQDVMIGTCNLSRDKPGVYIISISQLLFNPNPAFELLAVAYQDGELAIFDKWPGGHEIEAVSGDALTLASTVDGRTLASGDARGTIKLWDFETLSLLYWIKSSEIEVRSLAFSADGFRLYDIRDTKTKIWEPSALVGIVISEDSSVSDSVHGPVPVIGRDRELIDIERILAPPEAGCIFAGRDDGSVVVYGSTTGNMVSSLYSHGMHAFVRSLSWNYDMIASADVSNNIAVYGLRKAESSHWAVTSQAFEGNSGVDGVIQELLLHPASPLLLVVMGSSTKLFNIHKQTEVPLSVESHGGYQSCLWLSFASGPVVLLGARATEPVIDIFAPGAGGLEYQPAAVWNLGTNQTSVASRIKAISTDAAGDHIAVLLENNPTDPRAPGLLTYEVSRLSLPGSIRDHTATFEDATLTVPASVIKTFLGFHGTLLVFLDHEFWVKSIDLSKCKAIGTLESHIDWDFFVPKEWIWSNNGVDGVVTDAGTVVFPKEGELAVVRHALEWTFTANDVTEKEITPLRRTGTLDIASRGGGRGS</sequence>